<dbReference type="PANTHER" id="PTHR14696:SF2">
    <property type="entry name" value="BLOC-2 COMPLEX MEMBER HPS6"/>
    <property type="match status" value="1"/>
</dbReference>
<dbReference type="PANTHER" id="PTHR14696">
    <property type="entry name" value="HERMANSKY-PUDLAK SYNDROME 6 PROTEIN"/>
    <property type="match status" value="1"/>
</dbReference>
<dbReference type="EMBL" id="IAAA01030115">
    <property type="protein sequence ID" value="LAA09095.1"/>
    <property type="molecule type" value="mRNA"/>
</dbReference>
<name>A0A2L2YP04_PARTP</name>
<evidence type="ECO:0000313" key="1">
    <source>
        <dbReference type="EMBL" id="LAA09095.1"/>
    </source>
</evidence>
<dbReference type="GO" id="GO:0072657">
    <property type="term" value="P:protein localization to membrane"/>
    <property type="evidence" value="ECO:0007669"/>
    <property type="project" value="TreeGrafter"/>
</dbReference>
<dbReference type="GO" id="GO:0032418">
    <property type="term" value="P:lysosome localization"/>
    <property type="evidence" value="ECO:0007669"/>
    <property type="project" value="TreeGrafter"/>
</dbReference>
<sequence length="502" mass="57855">MFKVDDCFKSCGIFNEILVKRFEENFNPKNNSRLWITPGHIVFTTEDTKVHTCDARPYDFSTSPSEAETDELLVTTSPVLDLFFDTEGKSTRMFLILKNGDVQIFEYRILLFEWARIGYFNVNITSPNSNNNHHNLVTHVLISYNQNFIYWTEKTGPSDTCFSFHKREIPLNGVREITQSAIGVPQKLFKNCPEFDVVEIRDNLCLVPRLPNSINIYIIISARSHVWLFHMDGKLLWRGIITDSPMDFISLCTKAVGLWKPTGVVKVCKLLDPVKNFAYMLHNESLISIAPNGEIRHNVSLNISPNNIEKAFIMQNALCIFTEECKQLKIYNCTKGEFLQAFQLNEFSPVTGIWYHSSSIPSLGFYCDSTIYKLNYKSLNSLLISDVPCLWHILNLLKNEHFHVFSIIRDIVYHSFESSDIPPLKNVPRVLQSEALILALLQSCRDKGFKSDNFPIKNVNEFLVSNSAVLPETKLRELLDPLVECFKKLEKCRIEQYQLHVQ</sequence>
<protein>
    <submittedName>
        <fullName evidence="1">Uncharacterized protein</fullName>
    </submittedName>
</protein>
<reference evidence="1" key="1">
    <citation type="journal article" date="2016" name="Mol. Ecol. Resour.">
        <title>Evaluation of the impact of RNA preservation methods of spiders for de novo transcriptome assembly.</title>
        <authorList>
            <person name="Kono N."/>
            <person name="Nakamura H."/>
            <person name="Ito Y."/>
            <person name="Tomita M."/>
            <person name="Arakawa K."/>
        </authorList>
    </citation>
    <scope>NUCLEOTIDE SEQUENCE</scope>
    <source>
        <tissue evidence="1">Whole body</tissue>
    </source>
</reference>
<dbReference type="InterPro" id="IPR017218">
    <property type="entry name" value="BLOC-2_complex_Hps6_subunit"/>
</dbReference>
<proteinExistence type="evidence at transcript level"/>
<dbReference type="AlphaFoldDB" id="A0A2L2YP04"/>
<dbReference type="GO" id="GO:0031084">
    <property type="term" value="C:BLOC-2 complex"/>
    <property type="evidence" value="ECO:0007669"/>
    <property type="project" value="TreeGrafter"/>
</dbReference>
<accession>A0A2L2YP04</accession>
<organism evidence="1">
    <name type="scientific">Parasteatoda tepidariorum</name>
    <name type="common">Common house spider</name>
    <name type="synonym">Achaearanea tepidariorum</name>
    <dbReference type="NCBI Taxonomy" id="114398"/>
    <lineage>
        <taxon>Eukaryota</taxon>
        <taxon>Metazoa</taxon>
        <taxon>Ecdysozoa</taxon>
        <taxon>Arthropoda</taxon>
        <taxon>Chelicerata</taxon>
        <taxon>Arachnida</taxon>
        <taxon>Araneae</taxon>
        <taxon>Araneomorphae</taxon>
        <taxon>Entelegynae</taxon>
        <taxon>Araneoidea</taxon>
        <taxon>Theridiidae</taxon>
        <taxon>Parasteatoda</taxon>
    </lineage>
</organism>
<dbReference type="GO" id="GO:0005765">
    <property type="term" value="C:lysosomal membrane"/>
    <property type="evidence" value="ECO:0007669"/>
    <property type="project" value="TreeGrafter"/>
</dbReference>